<dbReference type="Gene3D" id="3.20.20.450">
    <property type="entry name" value="EAL domain"/>
    <property type="match status" value="1"/>
</dbReference>
<feature type="transmembrane region" description="Helical" evidence="1">
    <location>
        <begin position="6"/>
        <end position="26"/>
    </location>
</feature>
<dbReference type="CDD" id="cd01948">
    <property type="entry name" value="EAL"/>
    <property type="match status" value="1"/>
</dbReference>
<dbReference type="InterPro" id="IPR035919">
    <property type="entry name" value="EAL_sf"/>
</dbReference>
<dbReference type="EMBL" id="LT965928">
    <property type="protein sequence ID" value="SOU40379.1"/>
    <property type="molecule type" value="Genomic_DNA"/>
</dbReference>
<evidence type="ECO:0000256" key="1">
    <source>
        <dbReference type="SAM" id="Phobius"/>
    </source>
</evidence>
<gene>
    <name evidence="4" type="ORF">PCAR9_A20817</name>
</gene>
<evidence type="ECO:0000313" key="4">
    <source>
        <dbReference type="EMBL" id="SOU40379.1"/>
    </source>
</evidence>
<dbReference type="GO" id="GO:0071111">
    <property type="term" value="F:cyclic-guanylate-specific phosphodiesterase activity"/>
    <property type="evidence" value="ECO:0007669"/>
    <property type="project" value="InterPro"/>
</dbReference>
<dbReference type="SUPFAM" id="SSF55073">
    <property type="entry name" value="Nucleotide cyclase"/>
    <property type="match status" value="1"/>
</dbReference>
<dbReference type="InterPro" id="IPR000160">
    <property type="entry name" value="GGDEF_dom"/>
</dbReference>
<protein>
    <submittedName>
        <fullName evidence="4">Diguanylate phosphodiesterase</fullName>
    </submittedName>
</protein>
<evidence type="ECO:0000259" key="2">
    <source>
        <dbReference type="PROSITE" id="PS50883"/>
    </source>
</evidence>
<keyword evidence="1" id="KW-0472">Membrane</keyword>
<dbReference type="SUPFAM" id="SSF141868">
    <property type="entry name" value="EAL domain-like"/>
    <property type="match status" value="1"/>
</dbReference>
<feature type="domain" description="GGDEF" evidence="3">
    <location>
        <begin position="131"/>
        <end position="263"/>
    </location>
</feature>
<dbReference type="CDD" id="cd01949">
    <property type="entry name" value="GGDEF"/>
    <property type="match status" value="1"/>
</dbReference>
<evidence type="ECO:0000313" key="5">
    <source>
        <dbReference type="Proteomes" id="UP000238288"/>
    </source>
</evidence>
<name>A0A2K4X7W7_PSEVC</name>
<dbReference type="InterPro" id="IPR001633">
    <property type="entry name" value="EAL_dom"/>
</dbReference>
<feature type="domain" description="EAL" evidence="2">
    <location>
        <begin position="271"/>
        <end position="524"/>
    </location>
</feature>
<dbReference type="Pfam" id="PF00563">
    <property type="entry name" value="EAL"/>
    <property type="match status" value="1"/>
</dbReference>
<sequence>MGNLFVYLITIGVVLLTLSILPTLQICKKTKRVSWVLLLFLIVGFILGYWWILYYFVNNPSSDFVASSIALILCGGGAFVFLVIKLSLKSIIKIDEYAEHQRFLAEHDHLTTLPNRKKFFQILNRQIKYKDPFTLLLIDLNNFKKINDLYGNKFGDILLSVFAKTMSQNLSGIAKLYRIGGDEFALIVETSSFDNFEACINAINKSIKSPFVIYEHNLRIKLTIGASLYLQDSLHANELFTQANLALHEAKNTQQPYVSYQKELGKRANDLRDMSSKIKRAINEQEFELYLQPIFEADSEDMHGAEVLIRWPQSDGSFISLELFIGIAEQSGLILGISKWVVLEIINHLKKLKSAGFIGALHVNLSTKDLESPEFYEFMETLLADDPSLSDFIMFEITERAMMTNLPAAQTMMQKLNSRGFEFSVDDFGTGFSSLVLLRELPISQIKIDQSFIKDMLTQIADYAIVESTLFLATRLNCKVVAEGIENEDVQQALTAMSCDYLQGYYYSKPVIIDDFINKYLNEDKYRII</sequence>
<dbReference type="OrthoDB" id="1316910at2"/>
<dbReference type="PROSITE" id="PS50887">
    <property type="entry name" value="GGDEF"/>
    <property type="match status" value="1"/>
</dbReference>
<dbReference type="Proteomes" id="UP000238288">
    <property type="component" value="Chromosome PCAR9a"/>
</dbReference>
<feature type="transmembrane region" description="Helical" evidence="1">
    <location>
        <begin position="64"/>
        <end position="84"/>
    </location>
</feature>
<dbReference type="Gene3D" id="3.30.70.270">
    <property type="match status" value="1"/>
</dbReference>
<proteinExistence type="predicted"/>
<organism evidence="4 5">
    <name type="scientific">Pseudoalteromonas carrageenovora IAM 12662</name>
    <dbReference type="NCBI Taxonomy" id="1314868"/>
    <lineage>
        <taxon>Bacteria</taxon>
        <taxon>Pseudomonadati</taxon>
        <taxon>Pseudomonadota</taxon>
        <taxon>Gammaproteobacteria</taxon>
        <taxon>Alteromonadales</taxon>
        <taxon>Pseudoalteromonadaceae</taxon>
        <taxon>Pseudoalteromonas</taxon>
    </lineage>
</organism>
<dbReference type="SMART" id="SM00267">
    <property type="entry name" value="GGDEF"/>
    <property type="match status" value="1"/>
</dbReference>
<dbReference type="RefSeq" id="WP_104642306.1">
    <property type="nucleotide sequence ID" value="NZ_LT965928.1"/>
</dbReference>
<dbReference type="PANTHER" id="PTHR33121">
    <property type="entry name" value="CYCLIC DI-GMP PHOSPHODIESTERASE PDEF"/>
    <property type="match status" value="1"/>
</dbReference>
<dbReference type="AlphaFoldDB" id="A0A2K4X7W7"/>
<dbReference type="InterPro" id="IPR050706">
    <property type="entry name" value="Cyclic-di-GMP_PDE-like"/>
</dbReference>
<dbReference type="NCBIfam" id="TIGR00254">
    <property type="entry name" value="GGDEF"/>
    <property type="match status" value="1"/>
</dbReference>
<dbReference type="Pfam" id="PF00990">
    <property type="entry name" value="GGDEF"/>
    <property type="match status" value="1"/>
</dbReference>
<keyword evidence="1" id="KW-1133">Transmembrane helix</keyword>
<dbReference type="InterPro" id="IPR043128">
    <property type="entry name" value="Rev_trsase/Diguanyl_cyclase"/>
</dbReference>
<dbReference type="InterPro" id="IPR029787">
    <property type="entry name" value="Nucleotide_cyclase"/>
</dbReference>
<dbReference type="PROSITE" id="PS50883">
    <property type="entry name" value="EAL"/>
    <property type="match status" value="1"/>
</dbReference>
<keyword evidence="1" id="KW-0812">Transmembrane</keyword>
<feature type="transmembrane region" description="Helical" evidence="1">
    <location>
        <begin position="33"/>
        <end position="52"/>
    </location>
</feature>
<accession>A0A2K4X7W7</accession>
<reference evidence="4 5" key="1">
    <citation type="submission" date="2017-11" db="EMBL/GenBank/DDBJ databases">
        <authorList>
            <person name="Han C.G."/>
        </authorList>
    </citation>
    <scope>NUCLEOTIDE SEQUENCE [LARGE SCALE GENOMIC DNA]</scope>
    <source>
        <strain evidence="5">ATCC 43555</strain>
    </source>
</reference>
<dbReference type="PANTHER" id="PTHR33121:SF79">
    <property type="entry name" value="CYCLIC DI-GMP PHOSPHODIESTERASE PDED-RELATED"/>
    <property type="match status" value="1"/>
</dbReference>
<dbReference type="GeneID" id="93663015"/>
<dbReference type="SMART" id="SM00052">
    <property type="entry name" value="EAL"/>
    <property type="match status" value="1"/>
</dbReference>
<evidence type="ECO:0000259" key="3">
    <source>
        <dbReference type="PROSITE" id="PS50887"/>
    </source>
</evidence>